<dbReference type="InterPro" id="IPR029787">
    <property type="entry name" value="Nucleotide_cyclase"/>
</dbReference>
<evidence type="ECO:0000313" key="5">
    <source>
        <dbReference type="Proteomes" id="UP001161409"/>
    </source>
</evidence>
<evidence type="ECO:0000256" key="2">
    <source>
        <dbReference type="ARBA" id="ARBA00034247"/>
    </source>
</evidence>
<dbReference type="PANTHER" id="PTHR45138:SF9">
    <property type="entry name" value="DIGUANYLATE CYCLASE DGCM-RELATED"/>
    <property type="match status" value="1"/>
</dbReference>
<dbReference type="EMBL" id="BSNF01000006">
    <property type="protein sequence ID" value="GLQ06521.1"/>
    <property type="molecule type" value="Genomic_DNA"/>
</dbReference>
<reference evidence="4" key="1">
    <citation type="journal article" date="2014" name="Int. J. Syst. Evol. Microbiol.">
        <title>Complete genome of a new Firmicutes species belonging to the dominant human colonic microbiota ('Ruminococcus bicirculans') reveals two chromosomes and a selective capacity to utilize plant glucans.</title>
        <authorList>
            <consortium name="NISC Comparative Sequencing Program"/>
            <person name="Wegmann U."/>
            <person name="Louis P."/>
            <person name="Goesmann A."/>
            <person name="Henrissat B."/>
            <person name="Duncan S.H."/>
            <person name="Flint H.J."/>
        </authorList>
    </citation>
    <scope>NUCLEOTIDE SEQUENCE</scope>
    <source>
        <strain evidence="4">NBRC 103408</strain>
    </source>
</reference>
<dbReference type="EC" id="2.7.7.65" evidence="1"/>
<name>A0ABQ5U7T1_9PROT</name>
<sequence>MPARGATSASAAAAYSGAPAPRSIADTTSIMGIPETELTPKVKEAIFTLMEEVDKLRHSVEGLNRRLAEAEQAADQDVLLPIYNRRAFVRELTRVQATVERYNSPGSLVYIDLNGFKDINDKYGHQAGDAVLAEFSARLIHSVRETDIIGRLGGDEFGLILSRTNQESATFLTARLTRELEERPILWQGEAVQVGMAYGIVPIEPGKNAEQALSDADSKMYAHKRQDR</sequence>
<dbReference type="Gene3D" id="3.30.70.270">
    <property type="match status" value="1"/>
</dbReference>
<dbReference type="InterPro" id="IPR050469">
    <property type="entry name" value="Diguanylate_Cyclase"/>
</dbReference>
<dbReference type="InterPro" id="IPR000160">
    <property type="entry name" value="GGDEF_dom"/>
</dbReference>
<dbReference type="PANTHER" id="PTHR45138">
    <property type="entry name" value="REGULATORY COMPONENTS OF SENSORY TRANSDUCTION SYSTEM"/>
    <property type="match status" value="1"/>
</dbReference>
<dbReference type="RefSeq" id="WP_284347820.1">
    <property type="nucleotide sequence ID" value="NZ_BSNF01000006.1"/>
</dbReference>
<gene>
    <name evidence="4" type="primary">dgcA</name>
    <name evidence="4" type="ORF">GCM10007924_17420</name>
</gene>
<feature type="domain" description="GGDEF" evidence="3">
    <location>
        <begin position="104"/>
        <end position="228"/>
    </location>
</feature>
<dbReference type="Pfam" id="PF00990">
    <property type="entry name" value="GGDEF"/>
    <property type="match status" value="1"/>
</dbReference>
<organism evidence="4 5">
    <name type="scientific">Sneathiella chinensis</name>
    <dbReference type="NCBI Taxonomy" id="349750"/>
    <lineage>
        <taxon>Bacteria</taxon>
        <taxon>Pseudomonadati</taxon>
        <taxon>Pseudomonadota</taxon>
        <taxon>Alphaproteobacteria</taxon>
        <taxon>Sneathiellales</taxon>
        <taxon>Sneathiellaceae</taxon>
        <taxon>Sneathiella</taxon>
    </lineage>
</organism>
<keyword evidence="5" id="KW-1185">Reference proteome</keyword>
<dbReference type="Proteomes" id="UP001161409">
    <property type="component" value="Unassembled WGS sequence"/>
</dbReference>
<accession>A0ABQ5U7T1</accession>
<dbReference type="SUPFAM" id="SSF55073">
    <property type="entry name" value="Nucleotide cyclase"/>
    <property type="match status" value="1"/>
</dbReference>
<evidence type="ECO:0000313" key="4">
    <source>
        <dbReference type="EMBL" id="GLQ06521.1"/>
    </source>
</evidence>
<dbReference type="InterPro" id="IPR043128">
    <property type="entry name" value="Rev_trsase/Diguanyl_cyclase"/>
</dbReference>
<comment type="caution">
    <text evidence="4">The sequence shown here is derived from an EMBL/GenBank/DDBJ whole genome shotgun (WGS) entry which is preliminary data.</text>
</comment>
<reference evidence="4" key="2">
    <citation type="submission" date="2023-01" db="EMBL/GenBank/DDBJ databases">
        <title>Draft genome sequence of Sneathiella chinensis strain NBRC 103408.</title>
        <authorList>
            <person name="Sun Q."/>
            <person name="Mori K."/>
        </authorList>
    </citation>
    <scope>NUCLEOTIDE SEQUENCE</scope>
    <source>
        <strain evidence="4">NBRC 103408</strain>
    </source>
</reference>
<dbReference type="SMART" id="SM00267">
    <property type="entry name" value="GGDEF"/>
    <property type="match status" value="1"/>
</dbReference>
<dbReference type="CDD" id="cd01949">
    <property type="entry name" value="GGDEF"/>
    <property type="match status" value="1"/>
</dbReference>
<evidence type="ECO:0000256" key="1">
    <source>
        <dbReference type="ARBA" id="ARBA00012528"/>
    </source>
</evidence>
<evidence type="ECO:0000259" key="3">
    <source>
        <dbReference type="PROSITE" id="PS50887"/>
    </source>
</evidence>
<dbReference type="NCBIfam" id="TIGR00254">
    <property type="entry name" value="GGDEF"/>
    <property type="match status" value="1"/>
</dbReference>
<proteinExistence type="predicted"/>
<dbReference type="PROSITE" id="PS50887">
    <property type="entry name" value="GGDEF"/>
    <property type="match status" value="1"/>
</dbReference>
<comment type="catalytic activity">
    <reaction evidence="2">
        <text>2 GTP = 3',3'-c-di-GMP + 2 diphosphate</text>
        <dbReference type="Rhea" id="RHEA:24898"/>
        <dbReference type="ChEBI" id="CHEBI:33019"/>
        <dbReference type="ChEBI" id="CHEBI:37565"/>
        <dbReference type="ChEBI" id="CHEBI:58805"/>
        <dbReference type="EC" id="2.7.7.65"/>
    </reaction>
</comment>
<protein>
    <recommendedName>
        <fullName evidence="1">diguanylate cyclase</fullName>
        <ecNumber evidence="1">2.7.7.65</ecNumber>
    </recommendedName>
</protein>